<dbReference type="InterPro" id="IPR008972">
    <property type="entry name" value="Cupredoxin"/>
</dbReference>
<dbReference type="SUPFAM" id="SSF49503">
    <property type="entry name" value="Cupredoxins"/>
    <property type="match status" value="1"/>
</dbReference>
<evidence type="ECO:0000259" key="2">
    <source>
        <dbReference type="Pfam" id="PF13386"/>
    </source>
</evidence>
<evidence type="ECO:0000313" key="5">
    <source>
        <dbReference type="Proteomes" id="UP000637578"/>
    </source>
</evidence>
<protein>
    <recommendedName>
        <fullName evidence="6">Sulfite exporter TauE/SafE</fullName>
    </recommendedName>
</protein>
<feature type="transmembrane region" description="Helical" evidence="1">
    <location>
        <begin position="34"/>
        <end position="57"/>
    </location>
</feature>
<reference evidence="4" key="2">
    <citation type="submission" date="2020-09" db="EMBL/GenBank/DDBJ databases">
        <authorList>
            <person name="Sun Q."/>
            <person name="Zhou Y."/>
        </authorList>
    </citation>
    <scope>NUCLEOTIDE SEQUENCE</scope>
    <source>
        <strain evidence="4">CGMCC 4.5737</strain>
    </source>
</reference>
<dbReference type="AlphaFoldDB" id="A0A8J3CE05"/>
<keyword evidence="1" id="KW-0812">Transmembrane</keyword>
<gene>
    <name evidence="4" type="ORF">GCM10012275_34510</name>
</gene>
<proteinExistence type="predicted"/>
<comment type="caution">
    <text evidence="4">The sequence shown here is derived from an EMBL/GenBank/DDBJ whole genome shotgun (WGS) entry which is preliminary data.</text>
</comment>
<keyword evidence="1" id="KW-1133">Transmembrane helix</keyword>
<dbReference type="EMBL" id="BMMK01000015">
    <property type="protein sequence ID" value="GGM60480.1"/>
    <property type="molecule type" value="Genomic_DNA"/>
</dbReference>
<reference evidence="4" key="1">
    <citation type="journal article" date="2014" name="Int. J. Syst. Evol. Microbiol.">
        <title>Complete genome sequence of Corynebacterium casei LMG S-19264T (=DSM 44701T), isolated from a smear-ripened cheese.</title>
        <authorList>
            <consortium name="US DOE Joint Genome Institute (JGI-PGF)"/>
            <person name="Walter F."/>
            <person name="Albersmeier A."/>
            <person name="Kalinowski J."/>
            <person name="Ruckert C."/>
        </authorList>
    </citation>
    <scope>NUCLEOTIDE SEQUENCE</scope>
    <source>
        <strain evidence="4">CGMCC 4.5737</strain>
    </source>
</reference>
<evidence type="ECO:0000256" key="1">
    <source>
        <dbReference type="SAM" id="Phobius"/>
    </source>
</evidence>
<feature type="transmembrane region" description="Helical" evidence="1">
    <location>
        <begin position="78"/>
        <end position="100"/>
    </location>
</feature>
<sequence length="287" mass="29671">MTGFLVGKLVSHALLGALLGTVGSVVQLSAGVRTWLQLLAGGLIMVFGLAQLGVPGFRNITVEPPLSWMRFVRNRSRSRATFAPTVLGVATVLLPCGVTLSVEALALASGSALVGVAIMAMFVLGTSPLFVVLGYAARKAAAAWRGRLSVLTGIVVLATGLYTFNGGLELAGSPLAASHIAHTVAGESPGDESVVSVVEGKQTVRITARTGYYSPENVQVSGGLPTTLVVHSEDARGCVRAFLVPEYNVEKILPVEGETRIDLGVLQSGTIAYSCGMGMYTGTITVA</sequence>
<feature type="transmembrane region" description="Helical" evidence="1">
    <location>
        <begin position="112"/>
        <end position="136"/>
    </location>
</feature>
<accession>A0A8J3CE05</accession>
<feature type="domain" description="Urease accessory protein UreH-like transmembrane" evidence="2">
    <location>
        <begin position="4"/>
        <end position="162"/>
    </location>
</feature>
<feature type="domain" description="EfeO-type cupredoxin-like" evidence="3">
    <location>
        <begin position="198"/>
        <end position="286"/>
    </location>
</feature>
<dbReference type="Pfam" id="PF13386">
    <property type="entry name" value="DsbD_2"/>
    <property type="match status" value="1"/>
</dbReference>
<evidence type="ECO:0000313" key="4">
    <source>
        <dbReference type="EMBL" id="GGM60480.1"/>
    </source>
</evidence>
<dbReference type="PANTHER" id="PTHR42208">
    <property type="entry name" value="HEAVY METAL TRANSPORTER-RELATED"/>
    <property type="match status" value="1"/>
</dbReference>
<evidence type="ECO:0008006" key="6">
    <source>
        <dbReference type="Google" id="ProtNLM"/>
    </source>
</evidence>
<dbReference type="Gene3D" id="2.60.40.420">
    <property type="entry name" value="Cupredoxins - blue copper proteins"/>
    <property type="match status" value="1"/>
</dbReference>
<evidence type="ECO:0000259" key="3">
    <source>
        <dbReference type="Pfam" id="PF13473"/>
    </source>
</evidence>
<keyword evidence="1" id="KW-0472">Membrane</keyword>
<feature type="transmembrane region" description="Helical" evidence="1">
    <location>
        <begin position="148"/>
        <end position="168"/>
    </location>
</feature>
<keyword evidence="5" id="KW-1185">Reference proteome</keyword>
<dbReference type="InterPro" id="IPR039447">
    <property type="entry name" value="UreH-like_TM_dom"/>
</dbReference>
<organism evidence="4 5">
    <name type="scientific">Longimycelium tulufanense</name>
    <dbReference type="NCBI Taxonomy" id="907463"/>
    <lineage>
        <taxon>Bacteria</taxon>
        <taxon>Bacillati</taxon>
        <taxon>Actinomycetota</taxon>
        <taxon>Actinomycetes</taxon>
        <taxon>Pseudonocardiales</taxon>
        <taxon>Pseudonocardiaceae</taxon>
        <taxon>Longimycelium</taxon>
    </lineage>
</organism>
<name>A0A8J3CE05_9PSEU</name>
<dbReference type="InterPro" id="IPR028096">
    <property type="entry name" value="EfeO_Cupredoxin"/>
</dbReference>
<dbReference type="PANTHER" id="PTHR42208:SF1">
    <property type="entry name" value="HEAVY METAL TRANSPORTER"/>
    <property type="match status" value="1"/>
</dbReference>
<dbReference type="Proteomes" id="UP000637578">
    <property type="component" value="Unassembled WGS sequence"/>
</dbReference>
<dbReference type="Pfam" id="PF13473">
    <property type="entry name" value="Cupredoxin_1"/>
    <property type="match status" value="1"/>
</dbReference>